<keyword evidence="2" id="KW-0677">Repeat</keyword>
<evidence type="ECO:0000256" key="4">
    <source>
        <dbReference type="SAM" id="MobiDB-lite"/>
    </source>
</evidence>
<evidence type="ECO:0000256" key="1">
    <source>
        <dbReference type="ARBA" id="ARBA00022574"/>
    </source>
</evidence>
<feature type="repeat" description="WD" evidence="3">
    <location>
        <begin position="248"/>
        <end position="289"/>
    </location>
</feature>
<dbReference type="Proteomes" id="UP001165080">
    <property type="component" value="Unassembled WGS sequence"/>
</dbReference>
<organism evidence="5 6">
    <name type="scientific">Pleodorina starrii</name>
    <dbReference type="NCBI Taxonomy" id="330485"/>
    <lineage>
        <taxon>Eukaryota</taxon>
        <taxon>Viridiplantae</taxon>
        <taxon>Chlorophyta</taxon>
        <taxon>core chlorophytes</taxon>
        <taxon>Chlorophyceae</taxon>
        <taxon>CS clade</taxon>
        <taxon>Chlamydomonadales</taxon>
        <taxon>Volvocaceae</taxon>
        <taxon>Pleodorina</taxon>
    </lineage>
</organism>
<proteinExistence type="predicted"/>
<dbReference type="InterPro" id="IPR019775">
    <property type="entry name" value="WD40_repeat_CS"/>
</dbReference>
<dbReference type="SUPFAM" id="SSF50978">
    <property type="entry name" value="WD40 repeat-like"/>
    <property type="match status" value="1"/>
</dbReference>
<dbReference type="Pfam" id="PF00400">
    <property type="entry name" value="WD40"/>
    <property type="match status" value="7"/>
</dbReference>
<sequence length="584" mass="61075">MAAGGARHGLAPLSAESQAEDPTLERSFRGHKDAVTSVCFNYNMKQLVSGSLDNCVMVWNFKPQLRAFRFAGHKAGVYSVAFSPVHALIASGSKDRTVRLWQPTVEGKSTVLKAHTGTVRGVTFSSDGRLLATCSDDKTVKVWSVATQKFAYTLSGHQNWVRCVAISPDGRLAVSGGDDRSVRLWDLASKKPVRVFEDAAGPGAGPGGAAALVNTVGFHPDGTCVASGSTDASLKLWDLRSNVLLQHYRAHAGAVTHLSFHPTGSFLLSSSLDTTLKVWDLREGQLLYTLHGHEGATNGTSFSPAGDYFASCGADEQVMVWKTNFDRYLEDYTAVGIQKAPRGGEPLINEQPAAAPAAGGAGLAPARVPPFPSSAHIRTQPPAATAVADGGGGGAAAAAAPAQRGPGGAGGRTVRAAAAAAQPPPPAAFCEEYEAEVPPPLNLADLPDSLAATLQHMVGQLDVLTQTIALLDERLTRNEDYAQRIDDKLGALLQQQQPQPLPQQQQVQPQQAMFRPQRVVVLQPPRQHIQLGGGGGFVGIGGGFKAGVGGGGAVMGAGLAPEGDDVDDASAGVYDTVEQYSDQM</sequence>
<reference evidence="5 6" key="1">
    <citation type="journal article" date="2023" name="Commun. Biol.">
        <title>Reorganization of the ancestral sex-determining regions during the evolution of trioecy in Pleodorina starrii.</title>
        <authorList>
            <person name="Takahashi K."/>
            <person name="Suzuki S."/>
            <person name="Kawai-Toyooka H."/>
            <person name="Yamamoto K."/>
            <person name="Hamaji T."/>
            <person name="Ootsuki R."/>
            <person name="Yamaguchi H."/>
            <person name="Kawachi M."/>
            <person name="Higashiyama T."/>
            <person name="Nozaki H."/>
        </authorList>
    </citation>
    <scope>NUCLEOTIDE SEQUENCE [LARGE SCALE GENOMIC DNA]</scope>
    <source>
        <strain evidence="5 6">NIES-4479</strain>
    </source>
</reference>
<dbReference type="PROSITE" id="PS50082">
    <property type="entry name" value="WD_REPEATS_2"/>
    <property type="match status" value="7"/>
</dbReference>
<accession>A0A9W6BTX6</accession>
<gene>
    <name evidence="5" type="primary">PLEST009466</name>
    <name evidence="5" type="ORF">PLESTB_001318600</name>
</gene>
<feature type="region of interest" description="Disordered" evidence="4">
    <location>
        <begin position="343"/>
        <end position="420"/>
    </location>
</feature>
<feature type="repeat" description="WD" evidence="3">
    <location>
        <begin position="213"/>
        <end position="247"/>
    </location>
</feature>
<keyword evidence="1 3" id="KW-0853">WD repeat</keyword>
<evidence type="ECO:0000313" key="5">
    <source>
        <dbReference type="EMBL" id="GLC58103.1"/>
    </source>
</evidence>
<feature type="repeat" description="WD" evidence="3">
    <location>
        <begin position="70"/>
        <end position="102"/>
    </location>
</feature>
<feature type="repeat" description="WD" evidence="3">
    <location>
        <begin position="112"/>
        <end position="153"/>
    </location>
</feature>
<dbReference type="SMART" id="SM00320">
    <property type="entry name" value="WD40"/>
    <property type="match status" value="7"/>
</dbReference>
<feature type="region of interest" description="Disordered" evidence="4">
    <location>
        <begin position="1"/>
        <end position="25"/>
    </location>
</feature>
<dbReference type="EMBL" id="BRXU01000021">
    <property type="protein sequence ID" value="GLC58103.1"/>
    <property type="molecule type" value="Genomic_DNA"/>
</dbReference>
<comment type="caution">
    <text evidence="5">The sequence shown here is derived from an EMBL/GenBank/DDBJ whole genome shotgun (WGS) entry which is preliminary data.</text>
</comment>
<dbReference type="AlphaFoldDB" id="A0A9W6BTX6"/>
<feature type="repeat" description="WD" evidence="3">
    <location>
        <begin position="290"/>
        <end position="331"/>
    </location>
</feature>
<evidence type="ECO:0000256" key="2">
    <source>
        <dbReference type="ARBA" id="ARBA00022737"/>
    </source>
</evidence>
<dbReference type="PANTHER" id="PTHR44019">
    <property type="entry name" value="WD REPEAT-CONTAINING PROTEIN 55"/>
    <property type="match status" value="1"/>
</dbReference>
<name>A0A9W6BTX6_9CHLO</name>
<protein>
    <submittedName>
        <fullName evidence="5">Uncharacterized protein</fullName>
    </submittedName>
</protein>
<dbReference type="Gene3D" id="2.130.10.10">
    <property type="entry name" value="YVTN repeat-like/Quinoprotein amine dehydrogenase"/>
    <property type="match status" value="2"/>
</dbReference>
<keyword evidence="6" id="KW-1185">Reference proteome</keyword>
<dbReference type="OrthoDB" id="538223at2759"/>
<dbReference type="PRINTS" id="PR00320">
    <property type="entry name" value="GPROTEINBRPT"/>
</dbReference>
<dbReference type="InterPro" id="IPR015943">
    <property type="entry name" value="WD40/YVTN_repeat-like_dom_sf"/>
</dbReference>
<dbReference type="PROSITE" id="PS50294">
    <property type="entry name" value="WD_REPEATS_REGION"/>
    <property type="match status" value="7"/>
</dbReference>
<feature type="repeat" description="WD" evidence="3">
    <location>
        <begin position="154"/>
        <end position="195"/>
    </location>
</feature>
<dbReference type="InterPro" id="IPR036322">
    <property type="entry name" value="WD40_repeat_dom_sf"/>
</dbReference>
<dbReference type="InterPro" id="IPR001680">
    <property type="entry name" value="WD40_rpt"/>
</dbReference>
<dbReference type="CDD" id="cd00200">
    <property type="entry name" value="WD40"/>
    <property type="match status" value="1"/>
</dbReference>
<dbReference type="InterPro" id="IPR020472">
    <property type="entry name" value="WD40_PAC1"/>
</dbReference>
<evidence type="ECO:0000313" key="6">
    <source>
        <dbReference type="Proteomes" id="UP001165080"/>
    </source>
</evidence>
<feature type="compositionally biased region" description="Low complexity" evidence="4">
    <location>
        <begin position="352"/>
        <end position="366"/>
    </location>
</feature>
<dbReference type="PANTHER" id="PTHR44019:SF8">
    <property type="entry name" value="POC1 CENTRIOLAR PROTEIN HOMOLOG"/>
    <property type="match status" value="1"/>
</dbReference>
<feature type="repeat" description="WD" evidence="3">
    <location>
        <begin position="28"/>
        <end position="62"/>
    </location>
</feature>
<dbReference type="PROSITE" id="PS00678">
    <property type="entry name" value="WD_REPEATS_1"/>
    <property type="match status" value="4"/>
</dbReference>
<dbReference type="InterPro" id="IPR050505">
    <property type="entry name" value="WDR55/POC1"/>
</dbReference>
<evidence type="ECO:0000256" key="3">
    <source>
        <dbReference type="PROSITE-ProRule" id="PRU00221"/>
    </source>
</evidence>